<evidence type="ECO:0000313" key="3">
    <source>
        <dbReference type="Proteomes" id="UP001589589"/>
    </source>
</evidence>
<keyword evidence="1" id="KW-1133">Transmembrane helix</keyword>
<organism evidence="2 3">
    <name type="scientific">Flavobacterium branchiarum</name>
    <dbReference type="NCBI Taxonomy" id="1114870"/>
    <lineage>
        <taxon>Bacteria</taxon>
        <taxon>Pseudomonadati</taxon>
        <taxon>Bacteroidota</taxon>
        <taxon>Flavobacteriia</taxon>
        <taxon>Flavobacteriales</taxon>
        <taxon>Flavobacteriaceae</taxon>
        <taxon>Flavobacterium</taxon>
    </lineage>
</organism>
<protein>
    <submittedName>
        <fullName evidence="2">Uncharacterized protein</fullName>
    </submittedName>
</protein>
<comment type="caution">
    <text evidence="2">The sequence shown here is derived from an EMBL/GenBank/DDBJ whole genome shotgun (WGS) entry which is preliminary data.</text>
</comment>
<feature type="transmembrane region" description="Helical" evidence="1">
    <location>
        <begin position="40"/>
        <end position="60"/>
    </location>
</feature>
<name>A0ABV5FK33_9FLAO</name>
<keyword evidence="1" id="KW-0812">Transmembrane</keyword>
<accession>A0ABV5FK33</accession>
<keyword evidence="3" id="KW-1185">Reference proteome</keyword>
<evidence type="ECO:0000256" key="1">
    <source>
        <dbReference type="SAM" id="Phobius"/>
    </source>
</evidence>
<feature type="transmembrane region" description="Helical" evidence="1">
    <location>
        <begin position="12"/>
        <end position="34"/>
    </location>
</feature>
<evidence type="ECO:0000313" key="2">
    <source>
        <dbReference type="EMBL" id="MFB9063904.1"/>
    </source>
</evidence>
<reference evidence="2 3" key="1">
    <citation type="submission" date="2024-09" db="EMBL/GenBank/DDBJ databases">
        <authorList>
            <person name="Sun Q."/>
            <person name="Mori K."/>
        </authorList>
    </citation>
    <scope>NUCLEOTIDE SEQUENCE [LARGE SCALE GENOMIC DNA]</scope>
    <source>
        <strain evidence="2 3">CECT 7908</strain>
    </source>
</reference>
<dbReference type="EMBL" id="JBHMEX010000026">
    <property type="protein sequence ID" value="MFB9063904.1"/>
    <property type="molecule type" value="Genomic_DNA"/>
</dbReference>
<sequence>MIKLSRQANRSALYCIVLVFIVIFILGSLDSWGIKNNEEVIKNIKTIFLFSLPFLGYWAAIKLPNPKDVKNVKLLPNTKNIRIRFYVAKGFIDRNNQISFVRFFFDKSVIYMYFSNYIRIYEGPFYIKNREEVEAGMFYIKSISNYVNGELTLEINSKDILDPHYKITLRNLSKEDYNLMESFINKIK</sequence>
<proteinExistence type="predicted"/>
<keyword evidence="1" id="KW-0472">Membrane</keyword>
<dbReference type="RefSeq" id="WP_290262258.1">
    <property type="nucleotide sequence ID" value="NZ_JAUFQQ010000003.1"/>
</dbReference>
<gene>
    <name evidence="2" type="ORF">ACFFUQ_07690</name>
</gene>
<dbReference type="Proteomes" id="UP001589589">
    <property type="component" value="Unassembled WGS sequence"/>
</dbReference>